<keyword evidence="3" id="KW-1185">Reference proteome</keyword>
<dbReference type="Pfam" id="PF26136">
    <property type="entry name" value="SCO6045_C"/>
    <property type="match status" value="1"/>
</dbReference>
<organism evidence="2 3">
    <name type="scientific">Saccharopolyspora rosea</name>
    <dbReference type="NCBI Taxonomy" id="524884"/>
    <lineage>
        <taxon>Bacteria</taxon>
        <taxon>Bacillati</taxon>
        <taxon>Actinomycetota</taxon>
        <taxon>Actinomycetes</taxon>
        <taxon>Pseudonocardiales</taxon>
        <taxon>Pseudonocardiaceae</taxon>
        <taxon>Saccharopolyspora</taxon>
    </lineage>
</organism>
<evidence type="ECO:0000313" key="3">
    <source>
        <dbReference type="Proteomes" id="UP001597018"/>
    </source>
</evidence>
<proteinExistence type="predicted"/>
<protein>
    <submittedName>
        <fullName evidence="2">DNA-binding domain-containing protein</fullName>
    </submittedName>
</protein>
<feature type="domain" description="SCO6045-like C-terminal" evidence="1">
    <location>
        <begin position="7"/>
        <end position="92"/>
    </location>
</feature>
<dbReference type="RefSeq" id="WP_263251302.1">
    <property type="nucleotide sequence ID" value="NZ_BAABLT010000016.1"/>
</dbReference>
<accession>A0ABW3FWG1</accession>
<evidence type="ECO:0000259" key="1">
    <source>
        <dbReference type="Pfam" id="PF26136"/>
    </source>
</evidence>
<evidence type="ECO:0000313" key="2">
    <source>
        <dbReference type="EMBL" id="MFD0922435.1"/>
    </source>
</evidence>
<dbReference type="EMBL" id="JBHTIW010000021">
    <property type="protein sequence ID" value="MFD0922435.1"/>
    <property type="molecule type" value="Genomic_DNA"/>
</dbReference>
<reference evidence="3" key="1">
    <citation type="journal article" date="2019" name="Int. J. Syst. Evol. Microbiol.">
        <title>The Global Catalogue of Microorganisms (GCM) 10K type strain sequencing project: providing services to taxonomists for standard genome sequencing and annotation.</title>
        <authorList>
            <consortium name="The Broad Institute Genomics Platform"/>
            <consortium name="The Broad Institute Genome Sequencing Center for Infectious Disease"/>
            <person name="Wu L."/>
            <person name="Ma J."/>
        </authorList>
    </citation>
    <scope>NUCLEOTIDE SEQUENCE [LARGE SCALE GENOMIC DNA]</scope>
    <source>
        <strain evidence="3">CCUG 56401</strain>
    </source>
</reference>
<name>A0ABW3FWG1_9PSEU</name>
<comment type="caution">
    <text evidence="2">The sequence shown here is derived from an EMBL/GenBank/DDBJ whole genome shotgun (WGS) entry which is preliminary data.</text>
</comment>
<dbReference type="InterPro" id="IPR058711">
    <property type="entry name" value="SCO6045-like_C"/>
</dbReference>
<dbReference type="GO" id="GO:0003677">
    <property type="term" value="F:DNA binding"/>
    <property type="evidence" value="ECO:0007669"/>
    <property type="project" value="UniProtKB-KW"/>
</dbReference>
<sequence>MSRDDLAARQAALLDALLAGGQAPPGFDADRLDLQARMLVAKRRGVLAKRCPELVDRLGEEFAALAEEYCRDNPRRTAADRGDAEAFHDWLAGRGLVPARRRQSFFRRKRRRIGS</sequence>
<keyword evidence="2" id="KW-0238">DNA-binding</keyword>
<dbReference type="Proteomes" id="UP001597018">
    <property type="component" value="Unassembled WGS sequence"/>
</dbReference>
<gene>
    <name evidence="2" type="ORF">ACFQ16_22040</name>
</gene>